<evidence type="ECO:0000256" key="4">
    <source>
        <dbReference type="ARBA" id="ARBA00022679"/>
    </source>
</evidence>
<sequence length="314" mass="35766">MSEGDRTEYSKIEEEDDDLKLPADTLALLQDFQQTQSSKLAMFEKMQKRAEARFDAIGTDGFSFDDEEVEKAEDDDDGEGEGEDEEGEGEEALKSMEIFTEDWNLSQFWYTDETAHRLSAYLLEPLVKLGKYGSDDYETVEGYESKDDLRIAILSAPTVHQYLTRVILPKLPKGVSKKVHAVVFEHDTRFAVFGPKQFVHYDFNAPMRIPAAVKERFDSVLVDPPFLSEECQVKTAITVRLLLRKPSEEDAAKGRSRPRVAVCTGQKVADVILRTYRGYGVRCTDFRPEHRNGLQNEFRCFASEAVEGVWGFEE</sequence>
<gene>
    <name evidence="5" type="primary">EFM5</name>
    <name evidence="7" type="ORF">BZA70DRAFT_38267</name>
</gene>
<evidence type="ECO:0000256" key="5">
    <source>
        <dbReference type="HAMAP-Rule" id="MF_03187"/>
    </source>
</evidence>
<keyword evidence="2 5" id="KW-0963">Cytoplasm</keyword>
<dbReference type="InterPro" id="IPR041370">
    <property type="entry name" value="Mlase_EEF1AKMT1/ZCCHC4"/>
</dbReference>
<comment type="caution">
    <text evidence="7">The sequence shown here is derived from an EMBL/GenBank/DDBJ whole genome shotgun (WGS) entry which is preliminary data.</text>
</comment>
<comment type="similarity">
    <text evidence="5">Belongs to the class I-like SAM-binding methyltransferase superfamily. EFM5 family.</text>
</comment>
<dbReference type="GO" id="GO:0008168">
    <property type="term" value="F:methyltransferase activity"/>
    <property type="evidence" value="ECO:0007669"/>
    <property type="project" value="UniProtKB-KW"/>
</dbReference>
<keyword evidence="4 5" id="KW-0808">Transferase</keyword>
<dbReference type="Pfam" id="PF10237">
    <property type="entry name" value="N6-adenineMlase"/>
    <property type="match status" value="1"/>
</dbReference>
<keyword evidence="8" id="KW-1185">Reference proteome</keyword>
<proteinExistence type="inferred from homology"/>
<feature type="compositionally biased region" description="Acidic residues" evidence="6">
    <location>
        <begin position="63"/>
        <end position="90"/>
    </location>
</feature>
<evidence type="ECO:0000313" key="8">
    <source>
        <dbReference type="Proteomes" id="UP001498771"/>
    </source>
</evidence>
<feature type="region of interest" description="Disordered" evidence="6">
    <location>
        <begin position="58"/>
        <end position="91"/>
    </location>
</feature>
<dbReference type="GO" id="GO:0032259">
    <property type="term" value="P:methylation"/>
    <property type="evidence" value="ECO:0007669"/>
    <property type="project" value="UniProtKB-KW"/>
</dbReference>
<dbReference type="PANTHER" id="PTHR13200">
    <property type="entry name" value="EEF1A LYSINE METHYLTRANSFERASE 1"/>
    <property type="match status" value="1"/>
</dbReference>
<dbReference type="EMBL" id="JBBJBU010000001">
    <property type="protein sequence ID" value="KAK7208166.1"/>
    <property type="molecule type" value="Genomic_DNA"/>
</dbReference>
<dbReference type="InterPro" id="IPR019369">
    <property type="entry name" value="Efm5/EEF1AKMT1"/>
</dbReference>
<dbReference type="Proteomes" id="UP001498771">
    <property type="component" value="Unassembled WGS sequence"/>
</dbReference>
<protein>
    <recommendedName>
        <fullName evidence="5">Protein-lysine N-methyltransferase EFM5</fullName>
        <ecNumber evidence="5">2.1.1.-</ecNumber>
    </recommendedName>
    <alternativeName>
        <fullName evidence="5">Elongation factor methyltransferase 5</fullName>
    </alternativeName>
</protein>
<accession>A0ABR1FE81</accession>
<dbReference type="RefSeq" id="XP_064771199.1">
    <property type="nucleotide sequence ID" value="XM_064915074.1"/>
</dbReference>
<dbReference type="PANTHER" id="PTHR13200:SF0">
    <property type="entry name" value="EEF1A LYSINE METHYLTRANSFERASE 1"/>
    <property type="match status" value="1"/>
</dbReference>
<evidence type="ECO:0000256" key="1">
    <source>
        <dbReference type="ARBA" id="ARBA00004496"/>
    </source>
</evidence>
<keyword evidence="3 5" id="KW-0489">Methyltransferase</keyword>
<evidence type="ECO:0000256" key="3">
    <source>
        <dbReference type="ARBA" id="ARBA00022603"/>
    </source>
</evidence>
<organism evidence="7 8">
    <name type="scientific">Myxozyma melibiosi</name>
    <dbReference type="NCBI Taxonomy" id="54550"/>
    <lineage>
        <taxon>Eukaryota</taxon>
        <taxon>Fungi</taxon>
        <taxon>Dikarya</taxon>
        <taxon>Ascomycota</taxon>
        <taxon>Saccharomycotina</taxon>
        <taxon>Lipomycetes</taxon>
        <taxon>Lipomycetales</taxon>
        <taxon>Lipomycetaceae</taxon>
        <taxon>Myxozyma</taxon>
    </lineage>
</organism>
<evidence type="ECO:0000256" key="2">
    <source>
        <dbReference type="ARBA" id="ARBA00022490"/>
    </source>
</evidence>
<reference evidence="7 8" key="1">
    <citation type="submission" date="2024-03" db="EMBL/GenBank/DDBJ databases">
        <title>Genome-scale model development and genomic sequencing of the oleaginous clade Lipomyces.</title>
        <authorList>
            <consortium name="Lawrence Berkeley National Laboratory"/>
            <person name="Czajka J.J."/>
            <person name="Han Y."/>
            <person name="Kim J."/>
            <person name="Mondo S.J."/>
            <person name="Hofstad B.A."/>
            <person name="Robles A."/>
            <person name="Haridas S."/>
            <person name="Riley R."/>
            <person name="LaButti K."/>
            <person name="Pangilinan J."/>
            <person name="Andreopoulos W."/>
            <person name="Lipzen A."/>
            <person name="Yan J."/>
            <person name="Wang M."/>
            <person name="Ng V."/>
            <person name="Grigoriev I.V."/>
            <person name="Spatafora J.W."/>
            <person name="Magnuson J.K."/>
            <person name="Baker S.E."/>
            <person name="Pomraning K.R."/>
        </authorList>
    </citation>
    <scope>NUCLEOTIDE SEQUENCE [LARGE SCALE GENOMIC DNA]</scope>
    <source>
        <strain evidence="7 8">Phaff 52-87</strain>
    </source>
</reference>
<dbReference type="HAMAP" id="MF_03187">
    <property type="entry name" value="Methyltr_EFM5"/>
    <property type="match status" value="1"/>
</dbReference>
<comment type="subcellular location">
    <subcellularLocation>
        <location evidence="1 5">Cytoplasm</location>
    </subcellularLocation>
</comment>
<name>A0ABR1FE81_9ASCO</name>
<evidence type="ECO:0000313" key="7">
    <source>
        <dbReference type="EMBL" id="KAK7208166.1"/>
    </source>
</evidence>
<dbReference type="EC" id="2.1.1.-" evidence="5"/>
<evidence type="ECO:0000256" key="6">
    <source>
        <dbReference type="SAM" id="MobiDB-lite"/>
    </source>
</evidence>
<comment type="function">
    <text evidence="5">S-adenosyl-L-methionine-dependent protein-lysine N-methyltransferase that trimethylates elongation factor 1-alpha at 'Lys-79'.</text>
</comment>
<dbReference type="GeneID" id="90040586"/>